<dbReference type="EMBL" id="MU274913">
    <property type="protein sequence ID" value="KAI0088526.1"/>
    <property type="molecule type" value="Genomic_DNA"/>
</dbReference>
<comment type="caution">
    <text evidence="1">The sequence shown here is derived from an EMBL/GenBank/DDBJ whole genome shotgun (WGS) entry which is preliminary data.</text>
</comment>
<name>A0ACB8U2W4_9APHY</name>
<evidence type="ECO:0000313" key="1">
    <source>
        <dbReference type="EMBL" id="KAI0088526.1"/>
    </source>
</evidence>
<organism evidence="1 2">
    <name type="scientific">Irpex rosettiformis</name>
    <dbReference type="NCBI Taxonomy" id="378272"/>
    <lineage>
        <taxon>Eukaryota</taxon>
        <taxon>Fungi</taxon>
        <taxon>Dikarya</taxon>
        <taxon>Basidiomycota</taxon>
        <taxon>Agaricomycotina</taxon>
        <taxon>Agaricomycetes</taxon>
        <taxon>Polyporales</taxon>
        <taxon>Irpicaceae</taxon>
        <taxon>Irpex</taxon>
    </lineage>
</organism>
<reference evidence="1" key="1">
    <citation type="journal article" date="2021" name="Environ. Microbiol.">
        <title>Gene family expansions and transcriptome signatures uncover fungal adaptations to wood decay.</title>
        <authorList>
            <person name="Hage H."/>
            <person name="Miyauchi S."/>
            <person name="Viragh M."/>
            <person name="Drula E."/>
            <person name="Min B."/>
            <person name="Chaduli D."/>
            <person name="Navarro D."/>
            <person name="Favel A."/>
            <person name="Norest M."/>
            <person name="Lesage-Meessen L."/>
            <person name="Balint B."/>
            <person name="Merenyi Z."/>
            <person name="de Eugenio L."/>
            <person name="Morin E."/>
            <person name="Martinez A.T."/>
            <person name="Baldrian P."/>
            <person name="Stursova M."/>
            <person name="Martinez M.J."/>
            <person name="Novotny C."/>
            <person name="Magnuson J.K."/>
            <person name="Spatafora J.W."/>
            <person name="Maurice S."/>
            <person name="Pangilinan J."/>
            <person name="Andreopoulos W."/>
            <person name="LaButti K."/>
            <person name="Hundley H."/>
            <person name="Na H."/>
            <person name="Kuo A."/>
            <person name="Barry K."/>
            <person name="Lipzen A."/>
            <person name="Henrissat B."/>
            <person name="Riley R."/>
            <person name="Ahrendt S."/>
            <person name="Nagy L.G."/>
            <person name="Grigoriev I.V."/>
            <person name="Martin F."/>
            <person name="Rosso M.N."/>
        </authorList>
    </citation>
    <scope>NUCLEOTIDE SEQUENCE</scope>
    <source>
        <strain evidence="1">CBS 384.51</strain>
    </source>
</reference>
<gene>
    <name evidence="1" type="ORF">BDY19DRAFT_948041</name>
</gene>
<proteinExistence type="predicted"/>
<keyword evidence="2" id="KW-1185">Reference proteome</keyword>
<sequence length="346" mass="39374">METSEVDSLTTSIMDNFPTELLLKTFSYLCTDKGQAGSVLSLVSRRFHDVSSRIRFDNIYLGSVQSMRLFLRMLEQKSSTPIVHHLFLYDNNGRNRGSDPITVCISIISFLAPSLVTLAGDLRAIKFTYGSLFLPVTSFPLLRDLSLACHSMISASSIPLPDMPNLHRVHKFGGLSYLENPFSINFITEQAPQLTHIRISNMQHVFNLPHIIDAALRHPDVPSKLYLPKGLKLLIIQGSIVGRYEMYTEIDFVKELQALANESHNGTLVVPDRGNYDVRDCETDWREVALQEGDGCWHTPPRQTLSELEEYESRRWVLEYPAPPDTFRARSMNDERRYPANPLDPF</sequence>
<evidence type="ECO:0000313" key="2">
    <source>
        <dbReference type="Proteomes" id="UP001055072"/>
    </source>
</evidence>
<accession>A0ACB8U2W4</accession>
<protein>
    <submittedName>
        <fullName evidence="1">Uncharacterized protein</fullName>
    </submittedName>
</protein>
<dbReference type="Proteomes" id="UP001055072">
    <property type="component" value="Unassembled WGS sequence"/>
</dbReference>